<evidence type="ECO:0000313" key="13">
    <source>
        <dbReference type="Proteomes" id="UP001595722"/>
    </source>
</evidence>
<accession>A0ABV7VV31</accession>
<protein>
    <submittedName>
        <fullName evidence="12">TonB-dependent receptor plug domain-containing protein</fullName>
    </submittedName>
</protein>
<dbReference type="PROSITE" id="PS52016">
    <property type="entry name" value="TONB_DEPENDENT_REC_3"/>
    <property type="match status" value="1"/>
</dbReference>
<dbReference type="InterPro" id="IPR039426">
    <property type="entry name" value="TonB-dep_rcpt-like"/>
</dbReference>
<dbReference type="InterPro" id="IPR000531">
    <property type="entry name" value="Beta-barrel_TonB"/>
</dbReference>
<dbReference type="Gene3D" id="2.40.170.20">
    <property type="entry name" value="TonB-dependent receptor, beta-barrel domain"/>
    <property type="match status" value="1"/>
</dbReference>
<evidence type="ECO:0000256" key="8">
    <source>
        <dbReference type="PROSITE-ProRule" id="PRU01360"/>
    </source>
</evidence>
<dbReference type="EMBL" id="JBHRYB010000008">
    <property type="protein sequence ID" value="MFC3680532.1"/>
    <property type="molecule type" value="Genomic_DNA"/>
</dbReference>
<keyword evidence="13" id="KW-1185">Reference proteome</keyword>
<proteinExistence type="inferred from homology"/>
<evidence type="ECO:0000256" key="1">
    <source>
        <dbReference type="ARBA" id="ARBA00004571"/>
    </source>
</evidence>
<dbReference type="Pfam" id="PF07715">
    <property type="entry name" value="Plug"/>
    <property type="match status" value="1"/>
</dbReference>
<evidence type="ECO:0000256" key="4">
    <source>
        <dbReference type="ARBA" id="ARBA00022692"/>
    </source>
</evidence>
<evidence type="ECO:0000259" key="10">
    <source>
        <dbReference type="Pfam" id="PF00593"/>
    </source>
</evidence>
<dbReference type="PANTHER" id="PTHR30069:SF27">
    <property type="entry name" value="BLL4766 PROTEIN"/>
    <property type="match status" value="1"/>
</dbReference>
<evidence type="ECO:0000313" key="12">
    <source>
        <dbReference type="EMBL" id="MFC3680532.1"/>
    </source>
</evidence>
<keyword evidence="3 8" id="KW-1134">Transmembrane beta strand</keyword>
<evidence type="ECO:0000256" key="9">
    <source>
        <dbReference type="RuleBase" id="RU003357"/>
    </source>
</evidence>
<evidence type="ECO:0000256" key="2">
    <source>
        <dbReference type="ARBA" id="ARBA00022448"/>
    </source>
</evidence>
<dbReference type="InterPro" id="IPR012910">
    <property type="entry name" value="Plug_dom"/>
</dbReference>
<reference evidence="13" key="1">
    <citation type="journal article" date="2019" name="Int. J. Syst. Evol. Microbiol.">
        <title>The Global Catalogue of Microorganisms (GCM) 10K type strain sequencing project: providing services to taxonomists for standard genome sequencing and annotation.</title>
        <authorList>
            <consortium name="The Broad Institute Genomics Platform"/>
            <consortium name="The Broad Institute Genome Sequencing Center for Infectious Disease"/>
            <person name="Wu L."/>
            <person name="Ma J."/>
        </authorList>
    </citation>
    <scope>NUCLEOTIDE SEQUENCE [LARGE SCALE GENOMIC DNA]</scope>
    <source>
        <strain evidence="13">KCTC 42424</strain>
    </source>
</reference>
<gene>
    <name evidence="12" type="ORF">ACFOMG_10540</name>
</gene>
<dbReference type="Pfam" id="PF00593">
    <property type="entry name" value="TonB_dep_Rec_b-barrel"/>
    <property type="match status" value="1"/>
</dbReference>
<organism evidence="12 13">
    <name type="scientific">Bacterioplanoides pacificum</name>
    <dbReference type="NCBI Taxonomy" id="1171596"/>
    <lineage>
        <taxon>Bacteria</taxon>
        <taxon>Pseudomonadati</taxon>
        <taxon>Pseudomonadota</taxon>
        <taxon>Gammaproteobacteria</taxon>
        <taxon>Oceanospirillales</taxon>
        <taxon>Oceanospirillaceae</taxon>
        <taxon>Bacterioplanoides</taxon>
    </lineage>
</organism>
<dbReference type="Proteomes" id="UP001595722">
    <property type="component" value="Unassembled WGS sequence"/>
</dbReference>
<keyword evidence="2 8" id="KW-0813">Transport</keyword>
<keyword evidence="4 8" id="KW-0812">Transmembrane</keyword>
<evidence type="ECO:0000256" key="3">
    <source>
        <dbReference type="ARBA" id="ARBA00022452"/>
    </source>
</evidence>
<sequence length="714" mass="80440">MSEFDEFEPVLPEVLTPVRLQQPLAEVPASVTVISAEQIRAWGAHEITDVLRFVPGLFVADDLESNSQNVVYHSGDSTLARRIEVLVDGRSVYKASFATVDWQQLNIALEDIERVEVTRGPSASSYGLNALQAVIHIITRHPADSSQADVRLSYGSDQRRHGYISTAFQLGGSQQRFSVYGHREGEFSGYHADTGKVGGLPDLAQVKGFNWSGGIYDGQSDIRWQLSRQQSFRDGLADSNLQVNTPLAETTSDMGWLRWRSPLNPDHQLQLQGYWQSEDTHDRFSACVPTFALDPGLAQLYRQNDALATALAYGLLPLSREDTDPQVRQNTLQLYQGLAAGIVTQAALEQILETTLSQAEYLQAQGLIANLVNENALQQQVCGQADADVYQQRAELELQDTVRWSSSLRSVQGISYRRDEVTSQAYFGGTEVSEQWLAFVNGEYRASPDWLWSGAILATHEKDSGPLYSPRLAVNYLISPQSSLRLQYATSRRTPDLAERYLNASARVTDLSQPNYLQTRSGSLFLQASAEGWQEDLREEQIQAWEAGYFAYWPRGGWQLDIKLFHERLHRLIRSQMTLLNADLSNAGGLSSRGVEAQLSWQPLLAHRVWLSALAQRRDSDRDQELLLGSDRSLRGMWYYQGGSLNTAAGFIWDDQPADRKRQGFQQQRLLARLALNSGWGEWSLQAEYDLLAQRVLYQRAPDWLVWGGYRLQW</sequence>
<dbReference type="Gene3D" id="2.170.130.10">
    <property type="entry name" value="TonB-dependent receptor, plug domain"/>
    <property type="match status" value="1"/>
</dbReference>
<feature type="domain" description="TonB-dependent receptor plug" evidence="11">
    <location>
        <begin position="24"/>
        <end position="133"/>
    </location>
</feature>
<dbReference type="InterPro" id="IPR037066">
    <property type="entry name" value="Plug_dom_sf"/>
</dbReference>
<dbReference type="InterPro" id="IPR036942">
    <property type="entry name" value="Beta-barrel_TonB_sf"/>
</dbReference>
<dbReference type="PANTHER" id="PTHR30069">
    <property type="entry name" value="TONB-DEPENDENT OUTER MEMBRANE RECEPTOR"/>
    <property type="match status" value="1"/>
</dbReference>
<keyword evidence="7 8" id="KW-0998">Cell outer membrane</keyword>
<evidence type="ECO:0000256" key="6">
    <source>
        <dbReference type="ARBA" id="ARBA00023136"/>
    </source>
</evidence>
<evidence type="ECO:0000256" key="7">
    <source>
        <dbReference type="ARBA" id="ARBA00023237"/>
    </source>
</evidence>
<dbReference type="RefSeq" id="WP_376866518.1">
    <property type="nucleotide sequence ID" value="NZ_JBHRYB010000008.1"/>
</dbReference>
<keyword evidence="12" id="KW-0675">Receptor</keyword>
<comment type="similarity">
    <text evidence="8 9">Belongs to the TonB-dependent receptor family.</text>
</comment>
<comment type="caution">
    <text evidence="12">The sequence shown here is derived from an EMBL/GenBank/DDBJ whole genome shotgun (WGS) entry which is preliminary data.</text>
</comment>
<evidence type="ECO:0000259" key="11">
    <source>
        <dbReference type="Pfam" id="PF07715"/>
    </source>
</evidence>
<name>A0ABV7VV31_9GAMM</name>
<keyword evidence="6 8" id="KW-0472">Membrane</keyword>
<keyword evidence="5 9" id="KW-0798">TonB box</keyword>
<comment type="subcellular location">
    <subcellularLocation>
        <location evidence="1 8">Cell outer membrane</location>
        <topology evidence="1 8">Multi-pass membrane protein</topology>
    </subcellularLocation>
</comment>
<feature type="domain" description="TonB-dependent receptor-like beta-barrel" evidence="10">
    <location>
        <begin position="262"/>
        <end position="694"/>
    </location>
</feature>
<evidence type="ECO:0000256" key="5">
    <source>
        <dbReference type="ARBA" id="ARBA00023077"/>
    </source>
</evidence>
<dbReference type="SUPFAM" id="SSF56935">
    <property type="entry name" value="Porins"/>
    <property type="match status" value="1"/>
</dbReference>